<feature type="region of interest" description="Disordered" evidence="4">
    <location>
        <begin position="402"/>
        <end position="494"/>
    </location>
</feature>
<feature type="region of interest" description="Disordered" evidence="4">
    <location>
        <begin position="1"/>
        <end position="31"/>
    </location>
</feature>
<dbReference type="PANTHER" id="PTHR24012">
    <property type="entry name" value="RNA BINDING PROTEIN"/>
    <property type="match status" value="1"/>
</dbReference>
<feature type="compositionally biased region" description="Low complexity" evidence="4">
    <location>
        <begin position="1"/>
        <end position="30"/>
    </location>
</feature>
<protein>
    <recommendedName>
        <fullName evidence="5">RRM domain-containing protein</fullName>
    </recommendedName>
</protein>
<evidence type="ECO:0000256" key="4">
    <source>
        <dbReference type="SAM" id="MobiDB-lite"/>
    </source>
</evidence>
<evidence type="ECO:0000256" key="3">
    <source>
        <dbReference type="PROSITE-ProRule" id="PRU00176"/>
    </source>
</evidence>
<feature type="domain" description="RRM" evidence="5">
    <location>
        <begin position="51"/>
        <end position="129"/>
    </location>
</feature>
<evidence type="ECO:0000313" key="6">
    <source>
        <dbReference type="EMBL" id="ODV91718.1"/>
    </source>
</evidence>
<feature type="region of interest" description="Disordered" evidence="4">
    <location>
        <begin position="362"/>
        <end position="385"/>
    </location>
</feature>
<dbReference type="AlphaFoldDB" id="A0A1E4TJ68"/>
<dbReference type="InterPro" id="IPR012677">
    <property type="entry name" value="Nucleotide-bd_a/b_plait_sf"/>
</dbReference>
<dbReference type="SMART" id="SM00360">
    <property type="entry name" value="RRM"/>
    <property type="match status" value="2"/>
</dbReference>
<name>A0A1E4TJ68_9ASCO</name>
<dbReference type="GO" id="GO:0003723">
    <property type="term" value="F:RNA binding"/>
    <property type="evidence" value="ECO:0007669"/>
    <property type="project" value="UniProtKB-UniRule"/>
</dbReference>
<dbReference type="SUPFAM" id="SSF54928">
    <property type="entry name" value="RNA-binding domain, RBD"/>
    <property type="match status" value="2"/>
</dbReference>
<evidence type="ECO:0000313" key="7">
    <source>
        <dbReference type="Proteomes" id="UP000095023"/>
    </source>
</evidence>
<reference evidence="7" key="1">
    <citation type="submission" date="2016-02" db="EMBL/GenBank/DDBJ databases">
        <title>Comparative genomics of biotechnologically important yeasts.</title>
        <authorList>
            <consortium name="DOE Joint Genome Institute"/>
            <person name="Riley R."/>
            <person name="Haridas S."/>
            <person name="Wolfe K.H."/>
            <person name="Lopes M.R."/>
            <person name="Hittinger C.T."/>
            <person name="Goker M."/>
            <person name="Salamov A."/>
            <person name="Wisecaver J."/>
            <person name="Long T.M."/>
            <person name="Aerts A.L."/>
            <person name="Barry K."/>
            <person name="Choi C."/>
            <person name="Clum A."/>
            <person name="Coughlan A.Y."/>
            <person name="Deshpande S."/>
            <person name="Douglass A.P."/>
            <person name="Hanson S.J."/>
            <person name="Klenk H.-P."/>
            <person name="Labutti K."/>
            <person name="Lapidus A."/>
            <person name="Lindquist E."/>
            <person name="Lipzen A."/>
            <person name="Meier-Kolthoff J.P."/>
            <person name="Ohm R.A."/>
            <person name="Otillar R.P."/>
            <person name="Pangilinan J."/>
            <person name="Peng Y."/>
            <person name="Rokas A."/>
            <person name="Rosa C.A."/>
            <person name="Scheuner C."/>
            <person name="Sibirny A.A."/>
            <person name="Slot J.C."/>
            <person name="Stielow J.B."/>
            <person name="Sun H."/>
            <person name="Kurtzman C.P."/>
            <person name="Blackwell M."/>
            <person name="Jeffries T.W."/>
            <person name="Grigoriev I.V."/>
        </authorList>
    </citation>
    <scope>NUCLEOTIDE SEQUENCE [LARGE SCALE GENOMIC DNA]</scope>
    <source>
        <strain evidence="7">NRRL Y-17796</strain>
    </source>
</reference>
<evidence type="ECO:0000259" key="5">
    <source>
        <dbReference type="PROSITE" id="PS50102"/>
    </source>
</evidence>
<accession>A0A1E4TJ68</accession>
<keyword evidence="2 3" id="KW-0694">RNA-binding</keyword>
<dbReference type="InterPro" id="IPR000504">
    <property type="entry name" value="RRM_dom"/>
</dbReference>
<keyword evidence="1" id="KW-0677">Repeat</keyword>
<dbReference type="OrthoDB" id="410044at2759"/>
<dbReference type="Pfam" id="PF00076">
    <property type="entry name" value="RRM_1"/>
    <property type="match status" value="1"/>
</dbReference>
<feature type="compositionally biased region" description="Low complexity" evidence="4">
    <location>
        <begin position="410"/>
        <end position="422"/>
    </location>
</feature>
<keyword evidence="7" id="KW-1185">Reference proteome</keyword>
<dbReference type="CDD" id="cd00590">
    <property type="entry name" value="RRM_SF"/>
    <property type="match status" value="1"/>
</dbReference>
<feature type="compositionally biased region" description="Basic and acidic residues" evidence="4">
    <location>
        <begin position="468"/>
        <end position="477"/>
    </location>
</feature>
<dbReference type="EMBL" id="KV453841">
    <property type="protein sequence ID" value="ODV91718.1"/>
    <property type="molecule type" value="Genomic_DNA"/>
</dbReference>
<feature type="compositionally biased region" description="Polar residues" evidence="4">
    <location>
        <begin position="453"/>
        <end position="463"/>
    </location>
</feature>
<dbReference type="Gene3D" id="3.30.70.330">
    <property type="match status" value="2"/>
</dbReference>
<gene>
    <name evidence="6" type="ORF">CANCADRAFT_75067</name>
</gene>
<evidence type="ECO:0000256" key="2">
    <source>
        <dbReference type="ARBA" id="ARBA00022884"/>
    </source>
</evidence>
<sequence>MASSSRSSSRASCASVTSSSAHSSHPPCSVQPAAPDTAVVLSNKYRTHPSHCLFVANLAISKPNAELHAALRKLFQRWNCHSVKVLRDYSDRPYAFVHFHSIGDASNALKAAHGSDLLGHSIRCEPASINRTFSIAFASGQPVSDSSIRDLCATFGYIEQIVIPTHAYSPSASAPYSTAYVQFGYRDDAISAYATLRDDPELILSWCKNINPDVAILLADPPSPSSVIVGHFVNTSLSQADARDLLEPYGPIISCQVVSRFGKFEALENPRFRTKKTSGHVRSLHSYIFASFGDKKSVSHAIKGLSSISVYGSAVYIVRRDAARESSYLKQFPVPVAEPREYHHNLRGPVVDFGHVTAGNDHSYHHRALGTDDQVPADAGKPMPSTKIRVSLGELSSASSVLNMQAQPHSSPSAVKNSASSAYVSAQKNTAPGPPSNNNDATYSPRSCKASCGTASSANSPSRYYNHKGADYHEQQKQHHTYHQHQRQELPSINSQNYDLVMPANWYPYGNMYYDYVPYDAGMTTGFYGAPGAVTGPPTGTWLPDSSGVPDAVYPKEAAFNVASPSMLWYPPPGSASYPSSVKTNYGSELAPSRAEYHMAMYNYCMYRNMLNMHMMPVTIDSPASSDVISPANGMNGDWGSLMPPAVPSTAPPFNSGANY</sequence>
<dbReference type="PROSITE" id="PS50102">
    <property type="entry name" value="RRM"/>
    <property type="match status" value="1"/>
</dbReference>
<feature type="compositionally biased region" description="Polar residues" evidence="4">
    <location>
        <begin position="423"/>
        <end position="445"/>
    </location>
</feature>
<proteinExistence type="predicted"/>
<organism evidence="6 7">
    <name type="scientific">Tortispora caseinolytica NRRL Y-17796</name>
    <dbReference type="NCBI Taxonomy" id="767744"/>
    <lineage>
        <taxon>Eukaryota</taxon>
        <taxon>Fungi</taxon>
        <taxon>Dikarya</taxon>
        <taxon>Ascomycota</taxon>
        <taxon>Saccharomycotina</taxon>
        <taxon>Trigonopsidomycetes</taxon>
        <taxon>Trigonopsidales</taxon>
        <taxon>Trigonopsidaceae</taxon>
        <taxon>Tortispora</taxon>
    </lineage>
</organism>
<evidence type="ECO:0000256" key="1">
    <source>
        <dbReference type="ARBA" id="ARBA00022737"/>
    </source>
</evidence>
<dbReference type="InterPro" id="IPR035979">
    <property type="entry name" value="RBD_domain_sf"/>
</dbReference>
<dbReference type="Proteomes" id="UP000095023">
    <property type="component" value="Unassembled WGS sequence"/>
</dbReference>